<feature type="compositionally biased region" description="Basic and acidic residues" evidence="1">
    <location>
        <begin position="100"/>
        <end position="109"/>
    </location>
</feature>
<dbReference type="Proteomes" id="UP000569329">
    <property type="component" value="Unassembled WGS sequence"/>
</dbReference>
<protein>
    <recommendedName>
        <fullName evidence="4">VWA domain-containing protein</fullName>
    </recommendedName>
</protein>
<dbReference type="PANTHER" id="PTHR39338">
    <property type="entry name" value="BLL5662 PROTEIN-RELATED"/>
    <property type="match status" value="1"/>
</dbReference>
<dbReference type="EMBL" id="JACGWZ010000005">
    <property type="protein sequence ID" value="MBA8826372.1"/>
    <property type="molecule type" value="Genomic_DNA"/>
</dbReference>
<dbReference type="RefSeq" id="WP_182545590.1">
    <property type="nucleotide sequence ID" value="NZ_JACGWZ010000005.1"/>
</dbReference>
<dbReference type="Pfam" id="PF05762">
    <property type="entry name" value="VWA_CoxE"/>
    <property type="match status" value="1"/>
</dbReference>
<evidence type="ECO:0008006" key="4">
    <source>
        <dbReference type="Google" id="ProtNLM"/>
    </source>
</evidence>
<comment type="caution">
    <text evidence="2">The sequence shown here is derived from an EMBL/GenBank/DDBJ whole genome shotgun (WGS) entry which is preliminary data.</text>
</comment>
<evidence type="ECO:0000256" key="1">
    <source>
        <dbReference type="SAM" id="MobiDB-lite"/>
    </source>
</evidence>
<dbReference type="PANTHER" id="PTHR39338:SF5">
    <property type="entry name" value="BLR6139 PROTEIN"/>
    <property type="match status" value="1"/>
</dbReference>
<evidence type="ECO:0000313" key="2">
    <source>
        <dbReference type="EMBL" id="MBA8826372.1"/>
    </source>
</evidence>
<dbReference type="InterPro" id="IPR008912">
    <property type="entry name" value="Uncharacterised_CoxE"/>
</dbReference>
<evidence type="ECO:0000313" key="3">
    <source>
        <dbReference type="Proteomes" id="UP000569329"/>
    </source>
</evidence>
<dbReference type="AlphaFoldDB" id="A0A839DWN4"/>
<sequence length="506" mass="55748">MTSTVLRFARLLRTRGVRLSVSEVLDALRGLCAPGVLADRTVFRETLRSALIKDQRDDPVFDELFAAIFVAAPAASVEDTDEEPERAAGAALEDFTLGDVEQRPPRADMESPDAEVGELFDDNDLIERYSPHPELNPINMSSDSEDELVLSQDDVAGIGNSDHVQLETDRMGGTPPPGELSSANAHRIDADLTDQQQDALLGWLSPLTDPDGGQDDGDIDDAAALRERLSGVLKNLPEALEQHIARLLAAGERTDGALNDPSVLDRIDHGEREELEDSLNQLAQTLRGGLTSRRVVSTRGRIDSARTMRRNMRFDGVPFRPITVRRTEDKPRLIVLADVSLSVRATARFTLHLVHGLQNQFRKVRSFAFVAEVAETTSLFSAHPAEHALGLIFDGHTLDVDADSDYGQVFGDFLDEFRGALDRRTTVVVLGDGRNNGLPPNLPALEEISRMCKELIWLTPEPRYSWGLGGCDLPHYAEHCDRVQVVRDLTGLRRTADRMATEVTGL</sequence>
<organism evidence="2 3">
    <name type="scientific">Halosaccharopolyspora lacisalsi</name>
    <dbReference type="NCBI Taxonomy" id="1000566"/>
    <lineage>
        <taxon>Bacteria</taxon>
        <taxon>Bacillati</taxon>
        <taxon>Actinomycetota</taxon>
        <taxon>Actinomycetes</taxon>
        <taxon>Pseudonocardiales</taxon>
        <taxon>Pseudonocardiaceae</taxon>
        <taxon>Halosaccharopolyspora</taxon>
    </lineage>
</organism>
<gene>
    <name evidence="2" type="ORF">FHX42_003748</name>
</gene>
<reference evidence="2 3" key="1">
    <citation type="submission" date="2020-07" db="EMBL/GenBank/DDBJ databases">
        <title>Sequencing the genomes of 1000 actinobacteria strains.</title>
        <authorList>
            <person name="Klenk H.-P."/>
        </authorList>
    </citation>
    <scope>NUCLEOTIDE SEQUENCE [LARGE SCALE GENOMIC DNA]</scope>
    <source>
        <strain evidence="2 3">DSM 45975</strain>
    </source>
</reference>
<name>A0A839DWN4_9PSEU</name>
<feature type="region of interest" description="Disordered" evidence="1">
    <location>
        <begin position="76"/>
        <end position="113"/>
    </location>
</feature>
<accession>A0A839DWN4</accession>
<keyword evidence="3" id="KW-1185">Reference proteome</keyword>
<feature type="region of interest" description="Disordered" evidence="1">
    <location>
        <begin position="127"/>
        <end position="148"/>
    </location>
</feature>
<proteinExistence type="predicted"/>